<dbReference type="EMBL" id="MU150234">
    <property type="protein sequence ID" value="KAF9468066.1"/>
    <property type="molecule type" value="Genomic_DNA"/>
</dbReference>
<dbReference type="Proteomes" id="UP000807353">
    <property type="component" value="Unassembled WGS sequence"/>
</dbReference>
<name>A0A9P6CIW3_9AGAR</name>
<organism evidence="2 3">
    <name type="scientific">Collybia nuda</name>
    <dbReference type="NCBI Taxonomy" id="64659"/>
    <lineage>
        <taxon>Eukaryota</taxon>
        <taxon>Fungi</taxon>
        <taxon>Dikarya</taxon>
        <taxon>Basidiomycota</taxon>
        <taxon>Agaricomycotina</taxon>
        <taxon>Agaricomycetes</taxon>
        <taxon>Agaricomycetidae</taxon>
        <taxon>Agaricales</taxon>
        <taxon>Tricholomatineae</taxon>
        <taxon>Clitocybaceae</taxon>
        <taxon>Collybia</taxon>
    </lineage>
</organism>
<proteinExistence type="predicted"/>
<protein>
    <submittedName>
        <fullName evidence="2">Uncharacterized protein</fullName>
    </submittedName>
</protein>
<evidence type="ECO:0000313" key="2">
    <source>
        <dbReference type="EMBL" id="KAF9468066.1"/>
    </source>
</evidence>
<dbReference type="AlphaFoldDB" id="A0A9P6CIW3"/>
<keyword evidence="3" id="KW-1185">Reference proteome</keyword>
<comment type="caution">
    <text evidence="2">The sequence shown here is derived from an EMBL/GenBank/DDBJ whole genome shotgun (WGS) entry which is preliminary data.</text>
</comment>
<evidence type="ECO:0000313" key="3">
    <source>
        <dbReference type="Proteomes" id="UP000807353"/>
    </source>
</evidence>
<accession>A0A9P6CIW3</accession>
<feature type="region of interest" description="Disordered" evidence="1">
    <location>
        <begin position="148"/>
        <end position="178"/>
    </location>
</feature>
<sequence>MYVFSGRNTEPPDALFLERLDAFMVKCLADIKAFADREYRPFEETRQYVAEWHSRYLFQPPPPVGDSTVHLAAKVRSLLCDTSRILESLYETAGIQSFVLAVDLNNPDDKGFLGGSVMGREFWRGLRNGGESGAKTFREYCLREQDTTRMASAPHDDSSSSRSSSVPTRHPPAKSLKNELYENVRKALRLVSGIRNAEMKWTSPDKLNVYGVRLVGWPSTIPAQNPSTLRASQNQLLLDSLERGIMRFEKILVSSSSTEPTDRPGAAVEGLFDGQGGAEDVDFSWAYDADGGSSSVCSRLTMMLHILGSLSCLDYIATICARSSMEQRDKHV</sequence>
<evidence type="ECO:0000256" key="1">
    <source>
        <dbReference type="SAM" id="MobiDB-lite"/>
    </source>
</evidence>
<dbReference type="OrthoDB" id="3223825at2759"/>
<reference evidence="2" key="1">
    <citation type="submission" date="2020-11" db="EMBL/GenBank/DDBJ databases">
        <authorList>
            <consortium name="DOE Joint Genome Institute"/>
            <person name="Ahrendt S."/>
            <person name="Riley R."/>
            <person name="Andreopoulos W."/>
            <person name="Labutti K."/>
            <person name="Pangilinan J."/>
            <person name="Ruiz-Duenas F.J."/>
            <person name="Barrasa J.M."/>
            <person name="Sanchez-Garcia M."/>
            <person name="Camarero S."/>
            <person name="Miyauchi S."/>
            <person name="Serrano A."/>
            <person name="Linde D."/>
            <person name="Babiker R."/>
            <person name="Drula E."/>
            <person name="Ayuso-Fernandez I."/>
            <person name="Pacheco R."/>
            <person name="Padilla G."/>
            <person name="Ferreira P."/>
            <person name="Barriuso J."/>
            <person name="Kellner H."/>
            <person name="Castanera R."/>
            <person name="Alfaro M."/>
            <person name="Ramirez L."/>
            <person name="Pisabarro A.G."/>
            <person name="Kuo A."/>
            <person name="Tritt A."/>
            <person name="Lipzen A."/>
            <person name="He G."/>
            <person name="Yan M."/>
            <person name="Ng V."/>
            <person name="Cullen D."/>
            <person name="Martin F."/>
            <person name="Rosso M.-N."/>
            <person name="Henrissat B."/>
            <person name="Hibbett D."/>
            <person name="Martinez A.T."/>
            <person name="Grigoriev I.V."/>
        </authorList>
    </citation>
    <scope>NUCLEOTIDE SEQUENCE</scope>
    <source>
        <strain evidence="2">CBS 247.69</strain>
    </source>
</reference>
<gene>
    <name evidence="2" type="ORF">BDZ94DRAFT_1154544</name>
</gene>